<dbReference type="InterPro" id="IPR010497">
    <property type="entry name" value="Epoxide_hydro_N"/>
</dbReference>
<dbReference type="PANTHER" id="PTHR21661:SF71">
    <property type="entry name" value="EPOXIDE HYDROLASE N-TERMINAL DOMAIN-CONTAINING PROTEIN"/>
    <property type="match status" value="1"/>
</dbReference>
<name>A0A8H3B2I4_9AGAM</name>
<feature type="domain" description="Epoxide hydrolase N-terminal" evidence="4">
    <location>
        <begin position="6"/>
        <end position="120"/>
    </location>
</feature>
<comment type="similarity">
    <text evidence="1">Belongs to the peptidase S33 family.</text>
</comment>
<dbReference type="Proteomes" id="UP000663840">
    <property type="component" value="Unassembled WGS sequence"/>
</dbReference>
<evidence type="ECO:0000256" key="1">
    <source>
        <dbReference type="ARBA" id="ARBA00010088"/>
    </source>
</evidence>
<dbReference type="InterPro" id="IPR016292">
    <property type="entry name" value="Epoxide_hydrolase"/>
</dbReference>
<feature type="active site" description="Proton acceptor" evidence="3">
    <location>
        <position position="350"/>
    </location>
</feature>
<dbReference type="InterPro" id="IPR000639">
    <property type="entry name" value="Epox_hydrolase-like"/>
</dbReference>
<evidence type="ECO:0000256" key="2">
    <source>
        <dbReference type="ARBA" id="ARBA00022801"/>
    </source>
</evidence>
<dbReference type="AlphaFoldDB" id="A0A8H3B2I4"/>
<dbReference type="InterPro" id="IPR029058">
    <property type="entry name" value="AB_hydrolase_fold"/>
</dbReference>
<dbReference type="SUPFAM" id="SSF53474">
    <property type="entry name" value="alpha/beta-Hydrolases"/>
    <property type="match status" value="1"/>
</dbReference>
<dbReference type="GO" id="GO:0097176">
    <property type="term" value="P:epoxide metabolic process"/>
    <property type="evidence" value="ECO:0007669"/>
    <property type="project" value="TreeGrafter"/>
</dbReference>
<organism evidence="5 6">
    <name type="scientific">Rhizoctonia solani</name>
    <dbReference type="NCBI Taxonomy" id="456999"/>
    <lineage>
        <taxon>Eukaryota</taxon>
        <taxon>Fungi</taxon>
        <taxon>Dikarya</taxon>
        <taxon>Basidiomycota</taxon>
        <taxon>Agaricomycotina</taxon>
        <taxon>Agaricomycetes</taxon>
        <taxon>Cantharellales</taxon>
        <taxon>Ceratobasidiaceae</taxon>
        <taxon>Rhizoctonia</taxon>
    </lineage>
</organism>
<evidence type="ECO:0000256" key="3">
    <source>
        <dbReference type="PIRSR" id="PIRSR001112-1"/>
    </source>
</evidence>
<sequence>MHPEDVHPFTISVPDSDLAELQKKLELTRLPDEVDLPAGQEWDWGIPLAVLKPIVHYWREGYNWRAVEEKINRTLPQFTTTIESRNHGLRSVHFVFRKSNNSSAIPLLFIHGWPGSFLEVSKMIDELTNPSDPKHPAFHVVAPSLPNFTLSDRTSTTGMDLRETAFLFDKLMSKLRFKHYLAQGGDWGSRVCRTLAIYHKETCLGTHANLISYGAPTFWRNPIIGLKTILGGNGIPDFGLCLDSPVGLLAWIGEKLYAWTDNYPWTPEELITWTMLYWIKGPAGGLRYYKENHAIHRADRAGPHAEIEFGWSSTPFAFSRFPKEISPVPLDWAGLRQNLVYAKSHDRGGHFAAWEVPELLSDDIRQFAKIVQERDERLRDKM</sequence>
<proteinExistence type="inferred from homology"/>
<dbReference type="Pfam" id="PF06441">
    <property type="entry name" value="EHN"/>
    <property type="match status" value="1"/>
</dbReference>
<keyword evidence="2" id="KW-0378">Hydrolase</keyword>
<dbReference type="Gene3D" id="3.40.50.1820">
    <property type="entry name" value="alpha/beta hydrolase"/>
    <property type="match status" value="2"/>
</dbReference>
<gene>
    <name evidence="5" type="ORF">RDB_LOCUS84799</name>
</gene>
<feature type="active site" description="Nucleophile" evidence="3">
    <location>
        <position position="186"/>
    </location>
</feature>
<dbReference type="PANTHER" id="PTHR21661">
    <property type="entry name" value="EPOXIDE HYDROLASE 1-RELATED"/>
    <property type="match status" value="1"/>
</dbReference>
<dbReference type="EMBL" id="CAJMWR010002501">
    <property type="protein sequence ID" value="CAE6445970.1"/>
    <property type="molecule type" value="Genomic_DNA"/>
</dbReference>
<dbReference type="PRINTS" id="PR00412">
    <property type="entry name" value="EPOXHYDRLASE"/>
</dbReference>
<reference evidence="5" key="1">
    <citation type="submission" date="2021-01" db="EMBL/GenBank/DDBJ databases">
        <authorList>
            <person name="Kaushik A."/>
        </authorList>
    </citation>
    <scope>NUCLEOTIDE SEQUENCE</scope>
    <source>
        <strain evidence="5">AG1-1A</strain>
    </source>
</reference>
<dbReference type="PIRSF" id="PIRSF001112">
    <property type="entry name" value="Epoxide_hydrolase"/>
    <property type="match status" value="1"/>
</dbReference>
<evidence type="ECO:0000313" key="5">
    <source>
        <dbReference type="EMBL" id="CAE6445970.1"/>
    </source>
</evidence>
<protein>
    <recommendedName>
        <fullName evidence="4">Epoxide hydrolase N-terminal domain-containing protein</fullName>
    </recommendedName>
</protein>
<evidence type="ECO:0000313" key="6">
    <source>
        <dbReference type="Proteomes" id="UP000663840"/>
    </source>
</evidence>
<dbReference type="GO" id="GO:0004301">
    <property type="term" value="F:epoxide hydrolase activity"/>
    <property type="evidence" value="ECO:0007669"/>
    <property type="project" value="TreeGrafter"/>
</dbReference>
<feature type="active site" description="Proton donor" evidence="3">
    <location>
        <position position="289"/>
    </location>
</feature>
<comment type="caution">
    <text evidence="5">The sequence shown here is derived from an EMBL/GenBank/DDBJ whole genome shotgun (WGS) entry which is preliminary data.</text>
</comment>
<accession>A0A8H3B2I4</accession>
<evidence type="ECO:0000259" key="4">
    <source>
        <dbReference type="Pfam" id="PF06441"/>
    </source>
</evidence>